<sequence length="298" mass="33712">MPNDKAREVFEDIKSLTNQKLDEVLREFLKDYKEEALETKNWPTFLSGYTMAKTALNSYTRMLAMKFPHFRVNCICPDFVKTDINANTGIISVDEGAESPVKLALLPDDGPSDNRFQPVHDITIGVEYGVRTITVDNTPIKLRIWDTAGQELFRSIIRSYYRGAACALLVYDITRRETFNHLASWLEDARQQANSNMVIMLIGNKSDLAKKRQVSTEEGERFAKENGLIFMEVSAKSGEKVEEAFVKSARSIYKKIEDGDFNVLDETHGIQIGYGRSYVGKNQKLPTPTLGGRRSCCT</sequence>
<dbReference type="EMBL" id="ASHM01020405">
    <property type="protein sequence ID" value="PNY01672.1"/>
    <property type="molecule type" value="Genomic_DNA"/>
</dbReference>
<dbReference type="GO" id="GO:0005525">
    <property type="term" value="F:GTP binding"/>
    <property type="evidence" value="ECO:0007669"/>
    <property type="project" value="UniProtKB-KW"/>
</dbReference>
<dbReference type="SMART" id="SM00176">
    <property type="entry name" value="RAN"/>
    <property type="match status" value="1"/>
</dbReference>
<dbReference type="PANTHER" id="PTHR47979">
    <property type="entry name" value="DRAB11-RELATED"/>
    <property type="match status" value="1"/>
</dbReference>
<dbReference type="Gene3D" id="3.40.50.720">
    <property type="entry name" value="NAD(P)-binding Rossmann-like Domain"/>
    <property type="match status" value="1"/>
</dbReference>
<comment type="similarity">
    <text evidence="1">Belongs to the small GTPase superfamily. Rab family.</text>
</comment>
<dbReference type="SMART" id="SM00173">
    <property type="entry name" value="RAS"/>
    <property type="match status" value="1"/>
</dbReference>
<gene>
    <name evidence="5" type="ORF">L195_g024973</name>
</gene>
<keyword evidence="2" id="KW-0547">Nucleotide-binding</keyword>
<dbReference type="InterPro" id="IPR036291">
    <property type="entry name" value="NAD(P)-bd_dom_sf"/>
</dbReference>
<dbReference type="Proteomes" id="UP000236291">
    <property type="component" value="Unassembled WGS sequence"/>
</dbReference>
<dbReference type="SMART" id="SM00174">
    <property type="entry name" value="RHO"/>
    <property type="match status" value="1"/>
</dbReference>
<dbReference type="InterPro" id="IPR001806">
    <property type="entry name" value="Small_GTPase"/>
</dbReference>
<reference evidence="5 6" key="1">
    <citation type="journal article" date="2014" name="Am. J. Bot.">
        <title>Genome assembly and annotation for red clover (Trifolium pratense; Fabaceae).</title>
        <authorList>
            <person name="Istvanek J."/>
            <person name="Jaros M."/>
            <person name="Krenek A."/>
            <person name="Repkova J."/>
        </authorList>
    </citation>
    <scope>NUCLEOTIDE SEQUENCE [LARGE SCALE GENOMIC DNA]</scope>
    <source>
        <strain evidence="6">cv. Tatra</strain>
        <tissue evidence="5">Young leaves</tissue>
    </source>
</reference>
<dbReference type="Gene3D" id="3.40.50.300">
    <property type="entry name" value="P-loop containing nucleotide triphosphate hydrolases"/>
    <property type="match status" value="1"/>
</dbReference>
<dbReference type="InterPro" id="IPR020904">
    <property type="entry name" value="Sc_DH/Rdtase_CS"/>
</dbReference>
<evidence type="ECO:0000313" key="6">
    <source>
        <dbReference type="Proteomes" id="UP000236291"/>
    </source>
</evidence>
<accession>A0A2K3NF65</accession>
<keyword evidence="4" id="KW-0449">Lipoprotein</keyword>
<dbReference type="SUPFAM" id="SSF51735">
    <property type="entry name" value="NAD(P)-binding Rossmann-fold domains"/>
    <property type="match status" value="1"/>
</dbReference>
<dbReference type="InterPro" id="IPR050209">
    <property type="entry name" value="Rab_GTPases_membrane_traffic"/>
</dbReference>
<dbReference type="STRING" id="57577.A0A2K3NF65"/>
<organism evidence="5 6">
    <name type="scientific">Trifolium pratense</name>
    <name type="common">Red clover</name>
    <dbReference type="NCBI Taxonomy" id="57577"/>
    <lineage>
        <taxon>Eukaryota</taxon>
        <taxon>Viridiplantae</taxon>
        <taxon>Streptophyta</taxon>
        <taxon>Embryophyta</taxon>
        <taxon>Tracheophyta</taxon>
        <taxon>Spermatophyta</taxon>
        <taxon>Magnoliopsida</taxon>
        <taxon>eudicotyledons</taxon>
        <taxon>Gunneridae</taxon>
        <taxon>Pentapetalae</taxon>
        <taxon>rosids</taxon>
        <taxon>fabids</taxon>
        <taxon>Fabales</taxon>
        <taxon>Fabaceae</taxon>
        <taxon>Papilionoideae</taxon>
        <taxon>50 kb inversion clade</taxon>
        <taxon>NPAAA clade</taxon>
        <taxon>Hologalegina</taxon>
        <taxon>IRL clade</taxon>
        <taxon>Trifolieae</taxon>
        <taxon>Trifolium</taxon>
    </lineage>
</organism>
<evidence type="ECO:0000256" key="2">
    <source>
        <dbReference type="ARBA" id="ARBA00022741"/>
    </source>
</evidence>
<dbReference type="AlphaFoldDB" id="A0A2K3NF65"/>
<dbReference type="PROSITE" id="PS51421">
    <property type="entry name" value="RAS"/>
    <property type="match status" value="1"/>
</dbReference>
<proteinExistence type="inferred from homology"/>
<evidence type="ECO:0000256" key="1">
    <source>
        <dbReference type="ARBA" id="ARBA00006270"/>
    </source>
</evidence>
<dbReference type="GO" id="GO:0003924">
    <property type="term" value="F:GTPase activity"/>
    <property type="evidence" value="ECO:0007669"/>
    <property type="project" value="InterPro"/>
</dbReference>
<protein>
    <submittedName>
        <fullName evidence="5">Ras-related protein RABB1c-like</fullName>
    </submittedName>
</protein>
<evidence type="ECO:0000313" key="5">
    <source>
        <dbReference type="EMBL" id="PNY01672.1"/>
    </source>
</evidence>
<evidence type="ECO:0000256" key="3">
    <source>
        <dbReference type="ARBA" id="ARBA00023134"/>
    </source>
</evidence>
<dbReference type="InterPro" id="IPR027417">
    <property type="entry name" value="P-loop_NTPase"/>
</dbReference>
<dbReference type="PRINTS" id="PR00449">
    <property type="entry name" value="RASTRNSFRMNG"/>
</dbReference>
<dbReference type="SMART" id="SM00175">
    <property type="entry name" value="RAB"/>
    <property type="match status" value="1"/>
</dbReference>
<dbReference type="Pfam" id="PF00071">
    <property type="entry name" value="Ras"/>
    <property type="match status" value="1"/>
</dbReference>
<dbReference type="PROSITE" id="PS51419">
    <property type="entry name" value="RAB"/>
    <property type="match status" value="1"/>
</dbReference>
<dbReference type="FunFam" id="3.40.50.300:FF:001129">
    <property type="entry name" value="ras-related protein Rab-44 isoform X2"/>
    <property type="match status" value="1"/>
</dbReference>
<dbReference type="SUPFAM" id="SSF52540">
    <property type="entry name" value="P-loop containing nucleoside triphosphate hydrolases"/>
    <property type="match status" value="1"/>
</dbReference>
<reference evidence="5 6" key="2">
    <citation type="journal article" date="2017" name="Front. Plant Sci.">
        <title>Gene Classification and Mining of Molecular Markers Useful in Red Clover (Trifolium pratense) Breeding.</title>
        <authorList>
            <person name="Istvanek J."/>
            <person name="Dluhosova J."/>
            <person name="Dluhos P."/>
            <person name="Patkova L."/>
            <person name="Nedelnik J."/>
            <person name="Repkova J."/>
        </authorList>
    </citation>
    <scope>NUCLEOTIDE SEQUENCE [LARGE SCALE GENOMIC DNA]</scope>
    <source>
        <strain evidence="6">cv. Tatra</strain>
        <tissue evidence="5">Young leaves</tissue>
    </source>
</reference>
<comment type="caution">
    <text evidence="5">The sequence shown here is derived from an EMBL/GenBank/DDBJ whole genome shotgun (WGS) entry which is preliminary data.</text>
</comment>
<keyword evidence="3" id="KW-0342">GTP-binding</keyword>
<evidence type="ECO:0000256" key="4">
    <source>
        <dbReference type="ARBA" id="ARBA00023288"/>
    </source>
</evidence>
<dbReference type="InterPro" id="IPR005225">
    <property type="entry name" value="Small_GTP-bd"/>
</dbReference>
<dbReference type="PROSITE" id="PS00061">
    <property type="entry name" value="ADH_SHORT"/>
    <property type="match status" value="1"/>
</dbReference>
<name>A0A2K3NF65_TRIPR</name>
<dbReference type="NCBIfam" id="TIGR00231">
    <property type="entry name" value="small_GTP"/>
    <property type="match status" value="1"/>
</dbReference>